<reference evidence="1" key="1">
    <citation type="submission" date="2018-06" db="EMBL/GenBank/DDBJ databases">
        <authorList>
            <person name="Zhirakovskaya E."/>
        </authorList>
    </citation>
    <scope>NUCLEOTIDE SEQUENCE</scope>
</reference>
<proteinExistence type="predicted"/>
<name>A0A3B0Z036_9ZZZZ</name>
<dbReference type="EMBL" id="UOFL01000207">
    <property type="protein sequence ID" value="VAW80947.1"/>
    <property type="molecule type" value="Genomic_DNA"/>
</dbReference>
<protein>
    <submittedName>
        <fullName evidence="1">Uncharacterized protein</fullName>
    </submittedName>
</protein>
<accession>A0A3B0Z036</accession>
<sequence>MKTYWKDIKETGDRWAGIILTVEDKLNQRPSIHLQVGGNSRIRLSHHKRAIFWATAANDYSGVWLVRAFTEVKKNDMSIMPIRSSEIQTHTQLSHLDWLKSWCYFFTRELTENQASFLYNGPWIFKTHVPISPNDWNYKRVETTKHTGGTNIYDVKHSFDDNEVMWLNWWCNGSGRLISVQKPDKHSGRVK</sequence>
<organism evidence="1">
    <name type="scientific">hydrothermal vent metagenome</name>
    <dbReference type="NCBI Taxonomy" id="652676"/>
    <lineage>
        <taxon>unclassified sequences</taxon>
        <taxon>metagenomes</taxon>
        <taxon>ecological metagenomes</taxon>
    </lineage>
</organism>
<dbReference type="AlphaFoldDB" id="A0A3B0Z036"/>
<gene>
    <name evidence="1" type="ORF">MNBD_GAMMA12-3596</name>
</gene>
<evidence type="ECO:0000313" key="1">
    <source>
        <dbReference type="EMBL" id="VAW80947.1"/>
    </source>
</evidence>